<accession>A0ABR7GN70</accession>
<evidence type="ECO:0000256" key="6">
    <source>
        <dbReference type="PROSITE-ProRule" id="PRU01248"/>
    </source>
</evidence>
<dbReference type="EMBL" id="JACOPK010000005">
    <property type="protein sequence ID" value="MBC5695756.1"/>
    <property type="molecule type" value="Genomic_DNA"/>
</dbReference>
<evidence type="ECO:0000313" key="10">
    <source>
        <dbReference type="Proteomes" id="UP000641741"/>
    </source>
</evidence>
<feature type="domain" description="Core-binding (CB)" evidence="8">
    <location>
        <begin position="1"/>
        <end position="87"/>
    </location>
</feature>
<keyword evidence="3" id="KW-0229">DNA integration</keyword>
<evidence type="ECO:0000256" key="2">
    <source>
        <dbReference type="ARBA" id="ARBA00008857"/>
    </source>
</evidence>
<dbReference type="SUPFAM" id="SSF56349">
    <property type="entry name" value="DNA breaking-rejoining enzymes"/>
    <property type="match status" value="1"/>
</dbReference>
<evidence type="ECO:0000259" key="8">
    <source>
        <dbReference type="PROSITE" id="PS51900"/>
    </source>
</evidence>
<dbReference type="Pfam" id="PF13495">
    <property type="entry name" value="Phage_int_SAM_4"/>
    <property type="match status" value="1"/>
</dbReference>
<reference evidence="9 10" key="1">
    <citation type="submission" date="2020-08" db="EMBL/GenBank/DDBJ databases">
        <title>Genome public.</title>
        <authorList>
            <person name="Liu C."/>
            <person name="Sun Q."/>
        </authorList>
    </citation>
    <scope>NUCLEOTIDE SEQUENCE [LARGE SCALE GENOMIC DNA]</scope>
    <source>
        <strain evidence="9 10">M2</strain>
    </source>
</reference>
<protein>
    <submittedName>
        <fullName evidence="9">Tyrosine-type recombinase/integrase</fullName>
    </submittedName>
</protein>
<evidence type="ECO:0000256" key="4">
    <source>
        <dbReference type="ARBA" id="ARBA00023125"/>
    </source>
</evidence>
<proteinExistence type="inferred from homology"/>
<organism evidence="9 10">
    <name type="scientific">Agathobaculum hominis</name>
    <dbReference type="NCBI Taxonomy" id="2763014"/>
    <lineage>
        <taxon>Bacteria</taxon>
        <taxon>Bacillati</taxon>
        <taxon>Bacillota</taxon>
        <taxon>Clostridia</taxon>
        <taxon>Eubacteriales</taxon>
        <taxon>Butyricicoccaceae</taxon>
        <taxon>Agathobaculum</taxon>
    </lineage>
</organism>
<gene>
    <name evidence="9" type="ORF">H8S02_07325</name>
</gene>
<dbReference type="RefSeq" id="WP_186969962.1">
    <property type="nucleotide sequence ID" value="NZ_JACOPK010000005.1"/>
</dbReference>
<dbReference type="PANTHER" id="PTHR30349">
    <property type="entry name" value="PHAGE INTEGRASE-RELATED"/>
    <property type="match status" value="1"/>
</dbReference>
<dbReference type="InterPro" id="IPR010998">
    <property type="entry name" value="Integrase_recombinase_N"/>
</dbReference>
<dbReference type="InterPro" id="IPR011010">
    <property type="entry name" value="DNA_brk_join_enz"/>
</dbReference>
<sequence length="300" mass="35159">MLLTDAAKEFEFNCQCRKLSDKTIRNYGKLIGYLLDYLKEQHKVLCLEDVRPMCIKAYLMMLQERGAKPQYINDQLKAFKVLFRYLYEEGYTDSILTERIKNVKQPKTIIKTFTEQEVKKMTEYYSGHTFMEVRNRLMLMTFFDTGIRVSELIDLKLSQVKDEYILIHGKGDKERVVPKSPLLNKWMFKYLSTRENFFAHRRVPENVFLSRNGRPMTTEAIHRVIKIAGKAVGVSRDIRVSPHTCRHTFAQMQLKNGLDLYSLSRLMGHSNISITQRYLEGLRDFEVLNACKATGILMNL</sequence>
<dbReference type="Pfam" id="PF00589">
    <property type="entry name" value="Phage_integrase"/>
    <property type="match status" value="1"/>
</dbReference>
<keyword evidence="10" id="KW-1185">Reference proteome</keyword>
<comment type="caution">
    <text evidence="9">The sequence shown here is derived from an EMBL/GenBank/DDBJ whole genome shotgun (WGS) entry which is preliminary data.</text>
</comment>
<dbReference type="PROSITE" id="PS51898">
    <property type="entry name" value="TYR_RECOMBINASE"/>
    <property type="match status" value="1"/>
</dbReference>
<evidence type="ECO:0000256" key="3">
    <source>
        <dbReference type="ARBA" id="ARBA00022908"/>
    </source>
</evidence>
<keyword evidence="5" id="KW-0233">DNA recombination</keyword>
<dbReference type="InterPro" id="IPR044068">
    <property type="entry name" value="CB"/>
</dbReference>
<evidence type="ECO:0000256" key="1">
    <source>
        <dbReference type="ARBA" id="ARBA00003283"/>
    </source>
</evidence>
<dbReference type="Gene3D" id="1.10.150.130">
    <property type="match status" value="1"/>
</dbReference>
<dbReference type="Gene3D" id="1.10.443.10">
    <property type="entry name" value="Intergrase catalytic core"/>
    <property type="match status" value="1"/>
</dbReference>
<feature type="domain" description="Tyr recombinase" evidence="7">
    <location>
        <begin position="108"/>
        <end position="293"/>
    </location>
</feature>
<keyword evidence="4 6" id="KW-0238">DNA-binding</keyword>
<evidence type="ECO:0000256" key="5">
    <source>
        <dbReference type="ARBA" id="ARBA00023172"/>
    </source>
</evidence>
<dbReference type="PROSITE" id="PS51900">
    <property type="entry name" value="CB"/>
    <property type="match status" value="1"/>
</dbReference>
<comment type="similarity">
    <text evidence="2">Belongs to the 'phage' integrase family.</text>
</comment>
<evidence type="ECO:0000259" key="7">
    <source>
        <dbReference type="PROSITE" id="PS51898"/>
    </source>
</evidence>
<name>A0ABR7GN70_9FIRM</name>
<comment type="function">
    <text evidence="1">Site-specific tyrosine recombinase, which acts by catalyzing the cutting and rejoining of the recombining DNA molecules.</text>
</comment>
<evidence type="ECO:0000313" key="9">
    <source>
        <dbReference type="EMBL" id="MBC5695756.1"/>
    </source>
</evidence>
<dbReference type="InterPro" id="IPR004107">
    <property type="entry name" value="Integrase_SAM-like_N"/>
</dbReference>
<dbReference type="InterPro" id="IPR002104">
    <property type="entry name" value="Integrase_catalytic"/>
</dbReference>
<dbReference type="InterPro" id="IPR050090">
    <property type="entry name" value="Tyrosine_recombinase_XerCD"/>
</dbReference>
<dbReference type="Proteomes" id="UP000641741">
    <property type="component" value="Unassembled WGS sequence"/>
</dbReference>
<dbReference type="InterPro" id="IPR013762">
    <property type="entry name" value="Integrase-like_cat_sf"/>
</dbReference>
<dbReference type="PANTHER" id="PTHR30349:SF41">
    <property type="entry name" value="INTEGRASE_RECOMBINASE PROTEIN MJ0367-RELATED"/>
    <property type="match status" value="1"/>
</dbReference>